<dbReference type="Pfam" id="PF07486">
    <property type="entry name" value="Hydrolase_2"/>
    <property type="match status" value="1"/>
</dbReference>
<dbReference type="GO" id="GO:0016787">
    <property type="term" value="F:hydrolase activity"/>
    <property type="evidence" value="ECO:0007669"/>
    <property type="project" value="InterPro"/>
</dbReference>
<reference evidence="3" key="1">
    <citation type="submission" date="2015-07" db="EMBL/GenBank/DDBJ databases">
        <title>Complete genome sequence and phylogenetic analysis of Limnochorda pilosa.</title>
        <authorList>
            <person name="Watanabe M."/>
            <person name="Kojima H."/>
            <person name="Fukui M."/>
        </authorList>
    </citation>
    <scope>NUCLEOTIDE SEQUENCE [LARGE SCALE GENOMIC DNA]</scope>
    <source>
        <strain evidence="3">HC45</strain>
    </source>
</reference>
<evidence type="ECO:0000313" key="3">
    <source>
        <dbReference type="Proteomes" id="UP000065807"/>
    </source>
</evidence>
<name>A0A0K2SMQ2_LIMPI</name>
<dbReference type="Gene3D" id="6.20.240.60">
    <property type="match status" value="1"/>
</dbReference>
<dbReference type="InterPro" id="IPR042047">
    <property type="entry name" value="SleB_dom1"/>
</dbReference>
<evidence type="ECO:0000313" key="2">
    <source>
        <dbReference type="EMBL" id="BAS28408.1"/>
    </source>
</evidence>
<protein>
    <submittedName>
        <fullName evidence="2">Spore cortex-lytic protein</fullName>
    </submittedName>
</protein>
<gene>
    <name evidence="2" type="ORF">LIP_2578</name>
</gene>
<dbReference type="Proteomes" id="UP000065807">
    <property type="component" value="Chromosome"/>
</dbReference>
<dbReference type="PATRIC" id="fig|1555112.3.peg.2618"/>
<dbReference type="InterPro" id="IPR011105">
    <property type="entry name" value="Cell_wall_hydrolase_SleB"/>
</dbReference>
<proteinExistence type="predicted"/>
<dbReference type="KEGG" id="lpil:LIP_2578"/>
<sequence length="166" mass="18241">MGAMKPEHLWWALLALILIQTVAGGGDGQARGPGLERARPTAPVHATAADRHLLAWLVYWEARGEPFEGQVAVAAVVLNRVRHPDFPDSIRGVVFQPGQFQPLDTHRYSASAQIPPNIYQAVDLALGGSDPSMGALFFYNPRLTRNPSFWAGRPVVRKIGNHVFTR</sequence>
<dbReference type="STRING" id="1555112.LIP_2578"/>
<accession>A0A0K2SMQ2</accession>
<dbReference type="AlphaFoldDB" id="A0A0K2SMQ2"/>
<keyword evidence="3" id="KW-1185">Reference proteome</keyword>
<dbReference type="Gene3D" id="1.10.10.2520">
    <property type="entry name" value="Cell wall hydrolase SleB, domain 1"/>
    <property type="match status" value="1"/>
</dbReference>
<organism evidence="2 3">
    <name type="scientific">Limnochorda pilosa</name>
    <dbReference type="NCBI Taxonomy" id="1555112"/>
    <lineage>
        <taxon>Bacteria</taxon>
        <taxon>Bacillati</taxon>
        <taxon>Bacillota</taxon>
        <taxon>Limnochordia</taxon>
        <taxon>Limnochordales</taxon>
        <taxon>Limnochordaceae</taxon>
        <taxon>Limnochorda</taxon>
    </lineage>
</organism>
<feature type="domain" description="Cell wall hydrolase SleB" evidence="1">
    <location>
        <begin position="64"/>
        <end position="164"/>
    </location>
</feature>
<reference evidence="3" key="2">
    <citation type="journal article" date="2016" name="Int. J. Syst. Evol. Microbiol.">
        <title>Complete genome sequence and cell structure of Limnochorda pilosa, a Gram-negative spore-former within the phylum Firmicutes.</title>
        <authorList>
            <person name="Watanabe M."/>
            <person name="Kojima H."/>
            <person name="Fukui M."/>
        </authorList>
    </citation>
    <scope>NUCLEOTIDE SEQUENCE [LARGE SCALE GENOMIC DNA]</scope>
    <source>
        <strain evidence="3">HC45</strain>
    </source>
</reference>
<dbReference type="EMBL" id="AP014924">
    <property type="protein sequence ID" value="BAS28408.1"/>
    <property type="molecule type" value="Genomic_DNA"/>
</dbReference>
<evidence type="ECO:0000259" key="1">
    <source>
        <dbReference type="Pfam" id="PF07486"/>
    </source>
</evidence>